<sequence length="200" mass="23281">MANTRIHTLEKSSDVTYSNSKLFNDDFLTNKAIGADHIVNKENEIISGKLFFCIEKFVFSNQTNDKIISLIGDESSIVGRKFVREFQSLVGFLVDDLNEIFAIPPPDSVLREVSLKLFFEHPDLSKRYETEMKAGFFSDELFVNCLQKKLRNKFQVAERKLKIQLANSEFDRHYYLERKKNKKISIQKTIKKALTKENDK</sequence>
<dbReference type="Proteomes" id="UP000790347">
    <property type="component" value="Unassembled WGS sequence"/>
</dbReference>
<dbReference type="OrthoDB" id="10456775at2759"/>
<gene>
    <name evidence="1" type="ORF">DERF_000618</name>
</gene>
<dbReference type="AlphaFoldDB" id="A0A922L7V6"/>
<evidence type="ECO:0000313" key="2">
    <source>
        <dbReference type="Proteomes" id="UP000790347"/>
    </source>
</evidence>
<comment type="caution">
    <text evidence="1">The sequence shown here is derived from an EMBL/GenBank/DDBJ whole genome shotgun (WGS) entry which is preliminary data.</text>
</comment>
<reference evidence="1" key="1">
    <citation type="submission" date="2013-05" db="EMBL/GenBank/DDBJ databases">
        <authorList>
            <person name="Yim A.K.Y."/>
            <person name="Chan T.F."/>
            <person name="Ji K.M."/>
            <person name="Liu X.Y."/>
            <person name="Zhou J.W."/>
            <person name="Li R.Q."/>
            <person name="Yang K.Y."/>
            <person name="Li J."/>
            <person name="Li M."/>
            <person name="Law P.T.W."/>
            <person name="Wu Y.L."/>
            <person name="Cai Z.L."/>
            <person name="Qin H."/>
            <person name="Bao Y."/>
            <person name="Leung R.K.K."/>
            <person name="Ng P.K.S."/>
            <person name="Zou J."/>
            <person name="Zhong X.J."/>
            <person name="Ran P.X."/>
            <person name="Zhong N.S."/>
            <person name="Liu Z.G."/>
            <person name="Tsui S.K.W."/>
        </authorList>
    </citation>
    <scope>NUCLEOTIDE SEQUENCE</scope>
    <source>
        <strain evidence="1">Derf</strain>
        <tissue evidence="1">Whole organism</tissue>
    </source>
</reference>
<dbReference type="EMBL" id="ASGP02000001">
    <property type="protein sequence ID" value="KAH9526541.1"/>
    <property type="molecule type" value="Genomic_DNA"/>
</dbReference>
<reference evidence="1" key="2">
    <citation type="journal article" date="2022" name="Res Sq">
        <title>Comparative Genomics Reveals Insights into the Divergent Evolution of Astigmatic Mites and Household Pest Adaptations.</title>
        <authorList>
            <person name="Xiong Q."/>
            <person name="Wan A.T.-Y."/>
            <person name="Liu X.-Y."/>
            <person name="Fung C.S.-H."/>
            <person name="Xiao X."/>
            <person name="Malainual N."/>
            <person name="Hou J."/>
            <person name="Wang L."/>
            <person name="Wang M."/>
            <person name="Yang K."/>
            <person name="Cui Y."/>
            <person name="Leung E."/>
            <person name="Nong W."/>
            <person name="Shin S.-K."/>
            <person name="Au S."/>
            <person name="Jeong K.Y."/>
            <person name="Chew F.T."/>
            <person name="Hui J."/>
            <person name="Leung T.F."/>
            <person name="Tungtrongchitr A."/>
            <person name="Zhong N."/>
            <person name="Liu Z."/>
            <person name="Tsui S."/>
        </authorList>
    </citation>
    <scope>NUCLEOTIDE SEQUENCE</scope>
    <source>
        <strain evidence="1">Derf</strain>
        <tissue evidence="1">Whole organism</tissue>
    </source>
</reference>
<proteinExistence type="predicted"/>
<accession>A0A922L7V6</accession>
<protein>
    <submittedName>
        <fullName evidence="1">Uncharacterized protein</fullName>
    </submittedName>
</protein>
<name>A0A922L7V6_DERFA</name>
<keyword evidence="2" id="KW-1185">Reference proteome</keyword>
<evidence type="ECO:0000313" key="1">
    <source>
        <dbReference type="EMBL" id="KAH9526541.1"/>
    </source>
</evidence>
<organism evidence="1 2">
    <name type="scientific">Dermatophagoides farinae</name>
    <name type="common">American house dust mite</name>
    <dbReference type="NCBI Taxonomy" id="6954"/>
    <lineage>
        <taxon>Eukaryota</taxon>
        <taxon>Metazoa</taxon>
        <taxon>Ecdysozoa</taxon>
        <taxon>Arthropoda</taxon>
        <taxon>Chelicerata</taxon>
        <taxon>Arachnida</taxon>
        <taxon>Acari</taxon>
        <taxon>Acariformes</taxon>
        <taxon>Sarcoptiformes</taxon>
        <taxon>Astigmata</taxon>
        <taxon>Psoroptidia</taxon>
        <taxon>Analgoidea</taxon>
        <taxon>Pyroglyphidae</taxon>
        <taxon>Dermatophagoidinae</taxon>
        <taxon>Dermatophagoides</taxon>
    </lineage>
</organism>